<evidence type="ECO:0000313" key="3">
    <source>
        <dbReference type="Proteomes" id="UP000018559"/>
    </source>
</evidence>
<accession>V7HZN0</accession>
<organism evidence="2 3">
    <name type="scientific">Ligilactobacillus equi DPC 6820</name>
    <dbReference type="NCBI Taxonomy" id="1392007"/>
    <lineage>
        <taxon>Bacteria</taxon>
        <taxon>Bacillati</taxon>
        <taxon>Bacillota</taxon>
        <taxon>Bacilli</taxon>
        <taxon>Lactobacillales</taxon>
        <taxon>Lactobacillaceae</taxon>
        <taxon>Ligilactobacillus</taxon>
    </lineage>
</organism>
<keyword evidence="3" id="KW-1185">Reference proteome</keyword>
<dbReference type="Pfam" id="PF04991">
    <property type="entry name" value="LicD"/>
    <property type="match status" value="1"/>
</dbReference>
<evidence type="ECO:0000259" key="1">
    <source>
        <dbReference type="Pfam" id="PF04991"/>
    </source>
</evidence>
<dbReference type="RefSeq" id="WP_023859310.1">
    <property type="nucleotide sequence ID" value="NZ_AWWH01000067.1"/>
</dbReference>
<reference evidence="2 3" key="1">
    <citation type="journal article" date="2014" name="Genome Announc.">
        <title>The Genome of the Predominant Equine Lactobacillus Species, Lactobacillus equi, Is Reflective of Its Lifestyle Adaptations to an Herbivorous Host.</title>
        <authorList>
            <person name="O'Donnell M.M."/>
            <person name="Harris H.M."/>
            <person name="O'Toole P.W."/>
            <person name="Ross R.P."/>
        </authorList>
    </citation>
    <scope>NUCLEOTIDE SEQUENCE [LARGE SCALE GENOMIC DNA]</scope>
    <source>
        <strain evidence="2 3">DPC 6820</strain>
    </source>
</reference>
<dbReference type="GO" id="GO:0009100">
    <property type="term" value="P:glycoprotein metabolic process"/>
    <property type="evidence" value="ECO:0007669"/>
    <property type="project" value="UniProtKB-ARBA"/>
</dbReference>
<dbReference type="InterPro" id="IPR052942">
    <property type="entry name" value="LPS_cholinephosphotransferase"/>
</dbReference>
<name>V7HZN0_9LACO</name>
<sequence>MPTKVYNTGETEEFLQKKYNPEGSQLRKAQLRMVEMLAYIDKICKENKIIYFIAYGTLLGAVRHGGFIPWDDDVDVVMSDKDMHKFRKIVNQKPGRYVVQNHKIDKGFVAHWDVLRDTKSEYVKDDSTHNLRKYRGVQIDIFPYEYQVNDKLRTFLSKVTWQNEHRFVGRYQWIAETIFILQKVIIALAKIKAHKKSDVLSLGYENIWNLHYNYADIFPLTTIEFEDLVLPCPGNYRAMLKVDYGDNYMDIPAPSERNHHAVEKIVFYD</sequence>
<dbReference type="InterPro" id="IPR007074">
    <property type="entry name" value="LicD/FKTN/FKRP_NTP_transf"/>
</dbReference>
<protein>
    <submittedName>
        <fullName evidence="2">Choline-binding protein</fullName>
    </submittedName>
</protein>
<dbReference type="AlphaFoldDB" id="V7HZN0"/>
<dbReference type="PATRIC" id="fig|1392007.3.peg.708"/>
<dbReference type="Proteomes" id="UP000018559">
    <property type="component" value="Unassembled WGS sequence"/>
</dbReference>
<dbReference type="PANTHER" id="PTHR43404">
    <property type="entry name" value="LIPOPOLYSACCHARIDE CHOLINEPHOSPHOTRANSFERASE LICD"/>
    <property type="match status" value="1"/>
</dbReference>
<feature type="domain" description="LicD/FKTN/FKRP nucleotidyltransferase" evidence="1">
    <location>
        <begin position="44"/>
        <end position="245"/>
    </location>
</feature>
<evidence type="ECO:0000313" key="2">
    <source>
        <dbReference type="EMBL" id="ETA74471.1"/>
    </source>
</evidence>
<proteinExistence type="predicted"/>
<gene>
    <name evidence="2" type="ORF">LEQ_1592c</name>
</gene>
<comment type="caution">
    <text evidence="2">The sequence shown here is derived from an EMBL/GenBank/DDBJ whole genome shotgun (WGS) entry which is preliminary data.</text>
</comment>
<dbReference type="PANTHER" id="PTHR43404:SF2">
    <property type="entry name" value="LIPOPOLYSACCHARIDE CHOLINEPHOSPHOTRANSFERASE LICD"/>
    <property type="match status" value="1"/>
</dbReference>
<dbReference type="EMBL" id="AWWH01000067">
    <property type="protein sequence ID" value="ETA74471.1"/>
    <property type="molecule type" value="Genomic_DNA"/>
</dbReference>